<dbReference type="InterPro" id="IPR007272">
    <property type="entry name" value="Sulf_transp_TsuA/YedE"/>
</dbReference>
<keyword evidence="3" id="KW-1003">Cell membrane</keyword>
<feature type="region of interest" description="Disordered" evidence="8">
    <location>
        <begin position="1"/>
        <end position="21"/>
    </location>
</feature>
<evidence type="ECO:0000256" key="4">
    <source>
        <dbReference type="ARBA" id="ARBA00022519"/>
    </source>
</evidence>
<dbReference type="Pfam" id="PF04143">
    <property type="entry name" value="Sulf_transp"/>
    <property type="match status" value="1"/>
</dbReference>
<keyword evidence="6 9" id="KW-1133">Transmembrane helix</keyword>
<evidence type="ECO:0000256" key="5">
    <source>
        <dbReference type="ARBA" id="ARBA00022692"/>
    </source>
</evidence>
<proteinExistence type="predicted"/>
<evidence type="ECO:0000256" key="6">
    <source>
        <dbReference type="ARBA" id="ARBA00022989"/>
    </source>
</evidence>
<dbReference type="PANTHER" id="PTHR30574:SF1">
    <property type="entry name" value="SULPHUR TRANSPORT DOMAIN-CONTAINING PROTEIN"/>
    <property type="match status" value="1"/>
</dbReference>
<dbReference type="GO" id="GO:0005886">
    <property type="term" value="C:plasma membrane"/>
    <property type="evidence" value="ECO:0007669"/>
    <property type="project" value="UniProtKB-SubCell"/>
</dbReference>
<sequence>MVSIDRVPTGQVSRTAPVRHSPDVAARPTAAMLELFPNGVVHYAAGGVLIGVGVSLIYLLTGIAAGASSVLESTLTYVSSLDRLNRPSMVESRGWRLVFSAGLVLGAAAYTVLAGEGIWTTEVPIWRLLGGGVLVGVGTRLGKGCTSGHGICGIGSVAGTSLANVATFLGVAILVAHLIEFLGGAV</sequence>
<evidence type="ECO:0000313" key="11">
    <source>
        <dbReference type="Proteomes" id="UP000244727"/>
    </source>
</evidence>
<keyword evidence="5 9" id="KW-0812">Transmembrane</keyword>
<dbReference type="KEGG" id="harc:HARCEL1_05440"/>
<feature type="transmembrane region" description="Helical" evidence="9">
    <location>
        <begin position="94"/>
        <end position="113"/>
    </location>
</feature>
<keyword evidence="7 9" id="KW-0472">Membrane</keyword>
<name>A0A2R4X089_9EURY</name>
<dbReference type="PANTHER" id="PTHR30574">
    <property type="entry name" value="INNER MEMBRANE PROTEIN YEDE"/>
    <property type="match status" value="1"/>
</dbReference>
<feature type="transmembrane region" description="Helical" evidence="9">
    <location>
        <begin position="154"/>
        <end position="179"/>
    </location>
</feature>
<evidence type="ECO:0000313" key="10">
    <source>
        <dbReference type="EMBL" id="AWB27185.1"/>
    </source>
</evidence>
<evidence type="ECO:0000256" key="1">
    <source>
        <dbReference type="ARBA" id="ARBA00004429"/>
    </source>
</evidence>
<comment type="subcellular location">
    <subcellularLocation>
        <location evidence="1">Cell inner membrane</location>
        <topology evidence="1">Multi-pass membrane protein</topology>
    </subcellularLocation>
</comment>
<evidence type="ECO:0000256" key="3">
    <source>
        <dbReference type="ARBA" id="ARBA00022475"/>
    </source>
</evidence>
<keyword evidence="11" id="KW-1185">Reference proteome</keyword>
<evidence type="ECO:0000256" key="8">
    <source>
        <dbReference type="SAM" id="MobiDB-lite"/>
    </source>
</evidence>
<evidence type="ECO:0000256" key="9">
    <source>
        <dbReference type="SAM" id="Phobius"/>
    </source>
</evidence>
<dbReference type="Proteomes" id="UP000244727">
    <property type="component" value="Chromosome"/>
</dbReference>
<keyword evidence="4" id="KW-0997">Cell inner membrane</keyword>
<evidence type="ECO:0000256" key="2">
    <source>
        <dbReference type="ARBA" id="ARBA00022448"/>
    </source>
</evidence>
<evidence type="ECO:0000256" key="7">
    <source>
        <dbReference type="ARBA" id="ARBA00023136"/>
    </source>
</evidence>
<accession>A0A2R4X089</accession>
<dbReference type="AlphaFoldDB" id="A0A2R4X089"/>
<reference evidence="10 11" key="1">
    <citation type="submission" date="2018-04" db="EMBL/GenBank/DDBJ databases">
        <title>Halococcoides cellulosivorans gen. nov., sp. nov., an extremely halophilic cellulose-utilizing haloarchaeon from hypersaline lakes.</title>
        <authorList>
            <person name="Sorokin D.Y."/>
            <person name="Toshchakov S.V."/>
            <person name="Samarov N.I."/>
            <person name="Korzhenkov A."/>
            <person name="Kublanov I.V."/>
        </authorList>
    </citation>
    <scope>NUCLEOTIDE SEQUENCE [LARGE SCALE GENOMIC DNA]</scope>
    <source>
        <strain evidence="10 11">HArcel1</strain>
    </source>
</reference>
<organism evidence="10 11">
    <name type="scientific">Halococcoides cellulosivorans</name>
    <dbReference type="NCBI Taxonomy" id="1679096"/>
    <lineage>
        <taxon>Archaea</taxon>
        <taxon>Methanobacteriati</taxon>
        <taxon>Methanobacteriota</taxon>
        <taxon>Stenosarchaea group</taxon>
        <taxon>Halobacteria</taxon>
        <taxon>Halobacteriales</taxon>
        <taxon>Haloarculaceae</taxon>
        <taxon>Halococcoides</taxon>
    </lineage>
</organism>
<feature type="transmembrane region" description="Helical" evidence="9">
    <location>
        <begin position="125"/>
        <end position="142"/>
    </location>
</feature>
<protein>
    <submittedName>
        <fullName evidence="10">YeeE/YedE family protein family</fullName>
    </submittedName>
</protein>
<dbReference type="EMBL" id="CP028858">
    <property type="protein sequence ID" value="AWB27185.1"/>
    <property type="molecule type" value="Genomic_DNA"/>
</dbReference>
<keyword evidence="2" id="KW-0813">Transport</keyword>
<gene>
    <name evidence="10" type="ORF">HARCEL1_05440</name>
</gene>
<feature type="transmembrane region" description="Helical" evidence="9">
    <location>
        <begin position="40"/>
        <end position="60"/>
    </location>
</feature>